<proteinExistence type="predicted"/>
<reference evidence="1" key="1">
    <citation type="submission" date="2022-10" db="EMBL/GenBank/DDBJ databases">
        <authorList>
            <person name="Turner M.S."/>
            <person name="Huang W."/>
        </authorList>
    </citation>
    <scope>NUCLEOTIDE SEQUENCE</scope>
    <source>
        <strain evidence="1">3</strain>
    </source>
</reference>
<dbReference type="SUPFAM" id="SSF49785">
    <property type="entry name" value="Galactose-binding domain-like"/>
    <property type="match status" value="1"/>
</dbReference>
<dbReference type="InterPro" id="IPR008979">
    <property type="entry name" value="Galactose-bd-like_sf"/>
</dbReference>
<dbReference type="Gene3D" id="2.60.120.260">
    <property type="entry name" value="Galactose-binding domain-like"/>
    <property type="match status" value="1"/>
</dbReference>
<dbReference type="EMBL" id="JAOWLY010000023">
    <property type="protein sequence ID" value="MDG4985137.1"/>
    <property type="molecule type" value="Genomic_DNA"/>
</dbReference>
<evidence type="ECO:0000313" key="1">
    <source>
        <dbReference type="EMBL" id="MDG4985137.1"/>
    </source>
</evidence>
<organism evidence="1 2">
    <name type="scientific">Lactococcus lactis</name>
    <dbReference type="NCBI Taxonomy" id="1358"/>
    <lineage>
        <taxon>Bacteria</taxon>
        <taxon>Bacillati</taxon>
        <taxon>Bacillota</taxon>
        <taxon>Bacilli</taxon>
        <taxon>Lactobacillales</taxon>
        <taxon>Streptococcaceae</taxon>
        <taxon>Lactococcus</taxon>
    </lineage>
</organism>
<gene>
    <name evidence="1" type="ORF">OGZ51_13405</name>
</gene>
<dbReference type="Proteomes" id="UP001152614">
    <property type="component" value="Unassembled WGS sequence"/>
</dbReference>
<name>A0A9X4NKV7_9LACT</name>
<evidence type="ECO:0000313" key="2">
    <source>
        <dbReference type="Proteomes" id="UP001152614"/>
    </source>
</evidence>
<protein>
    <submittedName>
        <fullName evidence="1">Uncharacterized protein</fullName>
    </submittedName>
</protein>
<sequence>MKKIILLFIVVIPLIANCVLPLSVNASGIKEGKTNYSGVFYETNFDKGLAHWAYNENVTIQQKNGNNYALLSGYTDCDPIGPCRPVLAMMQLKLGGAKPGATYTFSIKAIGIGKIAVNSSSYQISVDDGSAALDIDNAKTYSTTFTADNEGKIQITILGAGTKIAVDDIKINN</sequence>
<comment type="caution">
    <text evidence="1">The sequence shown here is derived from an EMBL/GenBank/DDBJ whole genome shotgun (WGS) entry which is preliminary data.</text>
</comment>
<reference evidence="1" key="2">
    <citation type="journal article" date="2023" name="Food Microbiol.">
        <title>Evaluation of the fermentation potential of lactic acid bacteria isolated from herbs, fruits and vegetables as starter cultures in nut-based milk alternatives.</title>
        <authorList>
            <person name="Huang W."/>
            <person name="Dong A."/>
            <person name="Pham H.T."/>
            <person name="Zhou C."/>
            <person name="Huo Z."/>
            <person name="Watjen A.P."/>
            <person name="Prakash S."/>
            <person name="Bang-Berthelsen C.H."/>
            <person name="Turner M.S."/>
        </authorList>
    </citation>
    <scope>NUCLEOTIDE SEQUENCE</scope>
    <source>
        <strain evidence="1">3</strain>
    </source>
</reference>
<dbReference type="AlphaFoldDB" id="A0A9X4NKV7"/>
<accession>A0A9X4NKV7</accession>
<dbReference type="RefSeq" id="WP_278229468.1">
    <property type="nucleotide sequence ID" value="NZ_JAOWLY010000023.1"/>
</dbReference>